<dbReference type="InterPro" id="IPR036322">
    <property type="entry name" value="WD40_repeat_dom_sf"/>
</dbReference>
<evidence type="ECO:0000313" key="2">
    <source>
        <dbReference type="EMBL" id="CAG8522529.1"/>
    </source>
</evidence>
<reference evidence="2" key="1">
    <citation type="submission" date="2021-06" db="EMBL/GenBank/DDBJ databases">
        <authorList>
            <person name="Kallberg Y."/>
            <person name="Tangrot J."/>
            <person name="Rosling A."/>
        </authorList>
    </citation>
    <scope>NUCLEOTIDE SEQUENCE</scope>
    <source>
        <strain evidence="2">FL966</strain>
    </source>
</reference>
<comment type="caution">
    <text evidence="2">The sequence shown here is derived from an EMBL/GenBank/DDBJ whole genome shotgun (WGS) entry which is preliminary data.</text>
</comment>
<gene>
    <name evidence="2" type="ORF">CPELLU_LOCUS3456</name>
</gene>
<dbReference type="Pfam" id="PF12894">
    <property type="entry name" value="ANAPC4_WD40"/>
    <property type="match status" value="1"/>
</dbReference>
<organism evidence="2 3">
    <name type="scientific">Cetraspora pellucida</name>
    <dbReference type="NCBI Taxonomy" id="1433469"/>
    <lineage>
        <taxon>Eukaryota</taxon>
        <taxon>Fungi</taxon>
        <taxon>Fungi incertae sedis</taxon>
        <taxon>Mucoromycota</taxon>
        <taxon>Glomeromycotina</taxon>
        <taxon>Glomeromycetes</taxon>
        <taxon>Diversisporales</taxon>
        <taxon>Gigasporaceae</taxon>
        <taxon>Cetraspora</taxon>
    </lineage>
</organism>
<dbReference type="OrthoDB" id="26681at2759"/>
<sequence length="171" mass="18952">MTYSPLYSWKSCPAFAGNIRTLCVSPSETLIAVGFSSGVISLLESRTGRLIKSWKAGDTDISHMKFYTNNYLVSRALADHLICIWDTNTGSLINKIRVNSDIVSLNLYKDEVITVNNSNTITFTPLNENYQAYSSKFKSSTIKTTVTSSEILPINQLILLGCSEGNLFLYA</sequence>
<dbReference type="PANTHER" id="PTHR46866">
    <property type="entry name" value="GH12955P"/>
    <property type="match status" value="1"/>
</dbReference>
<dbReference type="Proteomes" id="UP000789759">
    <property type="component" value="Unassembled WGS sequence"/>
</dbReference>
<evidence type="ECO:0000313" key="3">
    <source>
        <dbReference type="Proteomes" id="UP000789759"/>
    </source>
</evidence>
<feature type="domain" description="Anaphase-promoting complex subunit 4-like WD40" evidence="1">
    <location>
        <begin position="17"/>
        <end position="67"/>
    </location>
</feature>
<dbReference type="Gene3D" id="2.130.10.10">
    <property type="entry name" value="YVTN repeat-like/Quinoprotein amine dehydrogenase"/>
    <property type="match status" value="1"/>
</dbReference>
<dbReference type="AlphaFoldDB" id="A0A9N9FBK8"/>
<dbReference type="SMART" id="SM00320">
    <property type="entry name" value="WD40"/>
    <property type="match status" value="2"/>
</dbReference>
<accession>A0A9N9FBK8</accession>
<dbReference type="InterPro" id="IPR015943">
    <property type="entry name" value="WD40/YVTN_repeat-like_dom_sf"/>
</dbReference>
<evidence type="ECO:0000259" key="1">
    <source>
        <dbReference type="Pfam" id="PF12894"/>
    </source>
</evidence>
<keyword evidence="3" id="KW-1185">Reference proteome</keyword>
<dbReference type="EMBL" id="CAJVQA010001693">
    <property type="protein sequence ID" value="CAG8522529.1"/>
    <property type="molecule type" value="Genomic_DNA"/>
</dbReference>
<dbReference type="SUPFAM" id="SSF50978">
    <property type="entry name" value="WD40 repeat-like"/>
    <property type="match status" value="1"/>
</dbReference>
<dbReference type="PANTHER" id="PTHR46866:SF1">
    <property type="entry name" value="GH12955P"/>
    <property type="match status" value="1"/>
</dbReference>
<dbReference type="InterPro" id="IPR001680">
    <property type="entry name" value="WD40_rpt"/>
</dbReference>
<protein>
    <submittedName>
        <fullName evidence="2">23318_t:CDS:1</fullName>
    </submittedName>
</protein>
<name>A0A9N9FBK8_9GLOM</name>
<proteinExistence type="predicted"/>
<dbReference type="InterPro" id="IPR024977">
    <property type="entry name" value="Apc4-like_WD40_dom"/>
</dbReference>